<dbReference type="SUPFAM" id="SSF56214">
    <property type="entry name" value="4'-phosphopantetheinyl transferase"/>
    <property type="match status" value="2"/>
</dbReference>
<evidence type="ECO:0000259" key="14">
    <source>
        <dbReference type="Pfam" id="PF01648"/>
    </source>
</evidence>
<evidence type="ECO:0000256" key="4">
    <source>
        <dbReference type="ARBA" id="ARBA00011503"/>
    </source>
</evidence>
<evidence type="ECO:0000256" key="1">
    <source>
        <dbReference type="ARBA" id="ARBA00003937"/>
    </source>
</evidence>
<evidence type="ECO:0000256" key="7">
    <source>
        <dbReference type="ARBA" id="ARBA00023191"/>
    </source>
</evidence>
<dbReference type="InterPro" id="IPR041354">
    <property type="entry name" value="4PPT_N"/>
</dbReference>
<comment type="cofactor">
    <cofactor evidence="13">
        <name>Mg(2+)</name>
        <dbReference type="ChEBI" id="CHEBI:18420"/>
    </cofactor>
</comment>
<dbReference type="PANTHER" id="PTHR38096">
    <property type="entry name" value="ENTEROBACTIN SYNTHASE COMPONENT D"/>
    <property type="match status" value="1"/>
</dbReference>
<name>A0A501W8H3_9BACT</name>
<feature type="domain" description="4'-phosphopantetheinyl transferase N-terminal" evidence="15">
    <location>
        <begin position="41"/>
        <end position="103"/>
    </location>
</feature>
<dbReference type="PANTHER" id="PTHR38096:SF1">
    <property type="entry name" value="ENTEROBACTIN SYNTHASE COMPONENT D"/>
    <property type="match status" value="1"/>
</dbReference>
<dbReference type="Pfam" id="PF01648">
    <property type="entry name" value="ACPS"/>
    <property type="match status" value="1"/>
</dbReference>
<dbReference type="InterPro" id="IPR003542">
    <property type="entry name" value="Enbac_synth_compD-like"/>
</dbReference>
<feature type="binding site" evidence="13">
    <location>
        <position position="114"/>
    </location>
    <ligand>
        <name>Mg(2+)</name>
        <dbReference type="ChEBI" id="CHEBI:18420"/>
    </ligand>
</feature>
<feature type="binding site" evidence="12">
    <location>
        <position position="112"/>
    </location>
    <ligand>
        <name>CoA</name>
        <dbReference type="ChEBI" id="CHEBI:57287"/>
    </ligand>
</feature>
<dbReference type="RefSeq" id="WP_140620703.1">
    <property type="nucleotide sequence ID" value="NZ_VFRQ01000003.1"/>
</dbReference>
<feature type="binding site" evidence="13">
    <location>
        <position position="113"/>
    </location>
    <ligand>
        <name>Mg(2+)</name>
        <dbReference type="ChEBI" id="CHEBI:18420"/>
    </ligand>
</feature>
<feature type="binding site" evidence="12">
    <location>
        <position position="151"/>
    </location>
    <ligand>
        <name>CoA</name>
        <dbReference type="ChEBI" id="CHEBI:57287"/>
    </ligand>
</feature>
<evidence type="ECO:0000256" key="12">
    <source>
        <dbReference type="PIRSR" id="PIRSR603542-1"/>
    </source>
</evidence>
<proteinExistence type="inferred from homology"/>
<comment type="similarity">
    <text evidence="3">Belongs to the P-Pant transferase superfamily. EntD family.</text>
</comment>
<comment type="function">
    <text evidence="1">Involved in the biosynthesis of the siderophore enterobactin (enterochelin), which is a macrocyclic trimeric lactone of N-(2,3-dihydroxybenzoyl)-serine. The serine trilactone serves as a scaffolding for the three catechol functionalities that provide hexadentate coordination for the tightly ligated iron(2+) atoms. Plays an essential role in the assembly of the enterobactin by catalyzing the transfer of the 4'-phosphopantetheine (Ppant) moiety from coenzyme A to the apo-domains of both EntB (ArCP domain) and EntF (PCP domain) to yield their holo-forms which make them competent for the activation of 2,3-dihydroxybenzoate (DHB) and L-serine, respectively.</text>
</comment>
<dbReference type="InterPro" id="IPR008278">
    <property type="entry name" value="4-PPantetheinyl_Trfase_dom"/>
</dbReference>
<evidence type="ECO:0000256" key="3">
    <source>
        <dbReference type="ARBA" id="ARBA00008342"/>
    </source>
</evidence>
<dbReference type="GO" id="GO:0000287">
    <property type="term" value="F:magnesium ion binding"/>
    <property type="evidence" value="ECO:0007669"/>
    <property type="project" value="InterPro"/>
</dbReference>
<dbReference type="EMBL" id="VFRQ01000003">
    <property type="protein sequence ID" value="TPE44670.1"/>
    <property type="molecule type" value="Genomic_DNA"/>
</dbReference>
<comment type="catalytic activity">
    <reaction evidence="10">
        <text>apo-[aryl-carrier protein] + CoA = holo-[aryl-carrier protein] + adenosine 3',5'-bisphosphate + H(+)</text>
        <dbReference type="Rhea" id="RHEA:48404"/>
        <dbReference type="Rhea" id="RHEA-COMP:15903"/>
        <dbReference type="Rhea" id="RHEA-COMP:17557"/>
        <dbReference type="ChEBI" id="CHEBI:15378"/>
        <dbReference type="ChEBI" id="CHEBI:29999"/>
        <dbReference type="ChEBI" id="CHEBI:57287"/>
        <dbReference type="ChEBI" id="CHEBI:58343"/>
        <dbReference type="ChEBI" id="CHEBI:64479"/>
    </reaction>
</comment>
<dbReference type="GO" id="GO:0009366">
    <property type="term" value="C:enterobactin synthetase complex"/>
    <property type="evidence" value="ECO:0007669"/>
    <property type="project" value="InterPro"/>
</dbReference>
<feature type="domain" description="4'-phosphopantetheinyl transferase" evidence="14">
    <location>
        <begin position="109"/>
        <end position="207"/>
    </location>
</feature>
<evidence type="ECO:0000256" key="2">
    <source>
        <dbReference type="ARBA" id="ARBA00004993"/>
    </source>
</evidence>
<dbReference type="Gene3D" id="3.90.470.20">
    <property type="entry name" value="4'-phosphopantetheinyl transferase domain"/>
    <property type="match status" value="1"/>
</dbReference>
<dbReference type="AlphaFoldDB" id="A0A501W8H3"/>
<reference evidence="16 17" key="1">
    <citation type="submission" date="2019-06" db="EMBL/GenBank/DDBJ databases">
        <title>A novel bacterium of genus Pontibacter, isolated from marine sediment.</title>
        <authorList>
            <person name="Huang H."/>
            <person name="Mo K."/>
            <person name="Hu Y."/>
        </authorList>
    </citation>
    <scope>NUCLEOTIDE SEQUENCE [LARGE SCALE GENOMIC DNA]</scope>
    <source>
        <strain evidence="16 17">HB172049</strain>
    </source>
</reference>
<comment type="catalytic activity">
    <reaction evidence="11">
        <text>apo-[peptidyl-carrier protein] + CoA = holo-[peptidyl-carrier protein] + adenosine 3',5'-bisphosphate + H(+)</text>
        <dbReference type="Rhea" id="RHEA:46228"/>
        <dbReference type="Rhea" id="RHEA-COMP:11479"/>
        <dbReference type="Rhea" id="RHEA-COMP:11480"/>
        <dbReference type="ChEBI" id="CHEBI:15378"/>
        <dbReference type="ChEBI" id="CHEBI:29999"/>
        <dbReference type="ChEBI" id="CHEBI:57287"/>
        <dbReference type="ChEBI" id="CHEBI:58343"/>
        <dbReference type="ChEBI" id="CHEBI:64479"/>
    </reaction>
</comment>
<dbReference type="OrthoDB" id="1190494at2"/>
<comment type="caution">
    <text evidence="16">The sequence shown here is derived from an EMBL/GenBank/DDBJ whole genome shotgun (WGS) entry which is preliminary data.</text>
</comment>
<comment type="pathway">
    <text evidence="2">Siderophore biosynthesis; enterobactin biosynthesis.</text>
</comment>
<sequence length="216" mass="25175">MPLLQITEPDEHTRLGLWQLTEPIEELREELPVHVAVQEGLEKVHPKRQREWLASRVLVYKMLEEFTSLPIQLLRNQLGKPYFPDSRFHVSISHSPQLAAVILSDKYEVGIDIEPISAKALRVQDKFLTDGEKSHTLANEQSTCLYWSAKETLYKLYSRKQLIFKENLEIKPTSSPNILQGRVNTENFSKLYRIYFEVLHGHVLTYCIDKQPDPHN</sequence>
<evidence type="ECO:0000256" key="13">
    <source>
        <dbReference type="PIRSR" id="PIRSR603542-2"/>
    </source>
</evidence>
<evidence type="ECO:0000256" key="6">
    <source>
        <dbReference type="ARBA" id="ARBA00022679"/>
    </source>
</evidence>
<keyword evidence="6 16" id="KW-0808">Transferase</keyword>
<evidence type="ECO:0000256" key="11">
    <source>
        <dbReference type="ARBA" id="ARBA00049191"/>
    </source>
</evidence>
<protein>
    <recommendedName>
        <fullName evidence="5">Enterobactin synthase component D</fullName>
    </recommendedName>
    <alternativeName>
        <fullName evidence="8">4'-phosphopantetheinyl transferase EntD</fullName>
    </alternativeName>
    <alternativeName>
        <fullName evidence="9">Enterochelin synthase D</fullName>
    </alternativeName>
</protein>
<evidence type="ECO:0000256" key="5">
    <source>
        <dbReference type="ARBA" id="ARBA00019087"/>
    </source>
</evidence>
<dbReference type="InterPro" id="IPR037143">
    <property type="entry name" value="4-PPantetheinyl_Trfase_dom_sf"/>
</dbReference>
<dbReference type="GO" id="GO:0008897">
    <property type="term" value="F:holo-[acyl-carrier-protein] synthase activity"/>
    <property type="evidence" value="ECO:0007669"/>
    <property type="project" value="InterPro"/>
</dbReference>
<evidence type="ECO:0000256" key="8">
    <source>
        <dbReference type="ARBA" id="ARBA00029894"/>
    </source>
</evidence>
<dbReference type="Proteomes" id="UP000316727">
    <property type="component" value="Unassembled WGS sequence"/>
</dbReference>
<feature type="binding site" evidence="12">
    <location>
        <position position="56"/>
    </location>
    <ligand>
        <name>CoA</name>
        <dbReference type="ChEBI" id="CHEBI:57287"/>
    </ligand>
</feature>
<keyword evidence="13" id="KW-0479">Metal-binding</keyword>
<keyword evidence="17" id="KW-1185">Reference proteome</keyword>
<feature type="binding site" evidence="12">
    <location>
        <position position="48"/>
    </location>
    <ligand>
        <name>CoA</name>
        <dbReference type="ChEBI" id="CHEBI:57287"/>
    </ligand>
</feature>
<evidence type="ECO:0000313" key="17">
    <source>
        <dbReference type="Proteomes" id="UP000316727"/>
    </source>
</evidence>
<evidence type="ECO:0000256" key="10">
    <source>
        <dbReference type="ARBA" id="ARBA00049176"/>
    </source>
</evidence>
<feature type="binding site" evidence="12">
    <location>
        <begin position="93"/>
        <end position="94"/>
    </location>
    <ligand>
        <name>CoA</name>
        <dbReference type="ChEBI" id="CHEBI:57287"/>
    </ligand>
</feature>
<organism evidence="16 17">
    <name type="scientific">Pontibacter mangrovi</name>
    <dbReference type="NCBI Taxonomy" id="2589816"/>
    <lineage>
        <taxon>Bacteria</taxon>
        <taxon>Pseudomonadati</taxon>
        <taxon>Bacteroidota</taxon>
        <taxon>Cytophagia</taxon>
        <taxon>Cytophagales</taxon>
        <taxon>Hymenobacteraceae</taxon>
        <taxon>Pontibacter</taxon>
    </lineage>
</organism>
<comment type="subunit">
    <text evidence="4">EntB, EntD, EntE, and EntF form a multienzyme complex called enterobactin synthase.</text>
</comment>
<keyword evidence="7" id="KW-0259">Enterobactin biosynthesis</keyword>
<evidence type="ECO:0000313" key="16">
    <source>
        <dbReference type="EMBL" id="TPE44670.1"/>
    </source>
</evidence>
<accession>A0A501W8H3</accession>
<evidence type="ECO:0000256" key="9">
    <source>
        <dbReference type="ARBA" id="ARBA00031996"/>
    </source>
</evidence>
<feature type="binding site" evidence="12">
    <location>
        <position position="155"/>
    </location>
    <ligand>
        <name>CoA</name>
        <dbReference type="ChEBI" id="CHEBI:57287"/>
    </ligand>
</feature>
<dbReference type="Pfam" id="PF17837">
    <property type="entry name" value="4PPT_N"/>
    <property type="match status" value="1"/>
</dbReference>
<dbReference type="GO" id="GO:0009239">
    <property type="term" value="P:enterobactin biosynthetic process"/>
    <property type="evidence" value="ECO:0007669"/>
    <property type="project" value="UniProtKB-KW"/>
</dbReference>
<evidence type="ECO:0000259" key="15">
    <source>
        <dbReference type="Pfam" id="PF17837"/>
    </source>
</evidence>
<keyword evidence="13" id="KW-0460">Magnesium</keyword>
<feature type="binding site" evidence="13">
    <location>
        <position position="112"/>
    </location>
    <ligand>
        <name>Mg(2+)</name>
        <dbReference type="ChEBI" id="CHEBI:18420"/>
    </ligand>
</feature>
<dbReference type="GO" id="GO:0005886">
    <property type="term" value="C:plasma membrane"/>
    <property type="evidence" value="ECO:0007669"/>
    <property type="project" value="TreeGrafter"/>
</dbReference>
<gene>
    <name evidence="16" type="ORF">FJM65_06470</name>
</gene>